<evidence type="ECO:0000313" key="2">
    <source>
        <dbReference type="Proteomes" id="UP000516305"/>
    </source>
</evidence>
<sequence>MAPLALQNVHLRRIWWALSTPSFLDLPDSAHYFHDDQHRALIAELLIKEDQESAKVNAHFEAQVPQVMGRYFEQLLLYVLELDPHYEVLAANVQIIEDKITRGELDLILYDKKKEQKRHWEVALKYYLQVGEDGNHHNFLGPSRRDFLGRKMEKLRKLQLPLSHHSQIRAEFGDLKSELFLKGELYYPWAKEKLWPNQARADAPSFYFLSIHQLKELHSVSTAKFCILKKPDWIGPYFTESPSECFSLTKLVEELEAEFQRIYRPQLIAKMSDSKSSFKEEERYFIIPDGWPYSKP</sequence>
<dbReference type="RefSeq" id="WP_210760167.1">
    <property type="nucleotide sequence ID" value="NZ_CP060139.1"/>
</dbReference>
<dbReference type="AlphaFoldDB" id="A0A7H0VIU3"/>
<dbReference type="KEGG" id="chyd:H4K34_07310"/>
<gene>
    <name evidence="1" type="ORF">H4K34_07310</name>
</gene>
<dbReference type="Pfam" id="PF08907">
    <property type="entry name" value="DUF1853"/>
    <property type="match status" value="1"/>
</dbReference>
<organism evidence="1 2">
    <name type="scientific">Croceimicrobium hydrocarbonivorans</name>
    <dbReference type="NCBI Taxonomy" id="2761580"/>
    <lineage>
        <taxon>Bacteria</taxon>
        <taxon>Pseudomonadati</taxon>
        <taxon>Bacteroidota</taxon>
        <taxon>Flavobacteriia</taxon>
        <taxon>Flavobacteriales</taxon>
        <taxon>Owenweeksiaceae</taxon>
        <taxon>Croceimicrobium</taxon>
    </lineage>
</organism>
<dbReference type="Proteomes" id="UP000516305">
    <property type="component" value="Chromosome"/>
</dbReference>
<dbReference type="EMBL" id="CP060139">
    <property type="protein sequence ID" value="QNR25641.1"/>
    <property type="molecule type" value="Genomic_DNA"/>
</dbReference>
<accession>A0A7H0VIU3</accession>
<proteinExistence type="predicted"/>
<keyword evidence="2" id="KW-1185">Reference proteome</keyword>
<dbReference type="InterPro" id="IPR015003">
    <property type="entry name" value="DUF1853"/>
</dbReference>
<name>A0A7H0VIU3_9FLAO</name>
<evidence type="ECO:0000313" key="1">
    <source>
        <dbReference type="EMBL" id="QNR25641.1"/>
    </source>
</evidence>
<protein>
    <submittedName>
        <fullName evidence="1">DUF1853 family protein</fullName>
    </submittedName>
</protein>
<reference evidence="1 2" key="1">
    <citation type="submission" date="2020-08" db="EMBL/GenBank/DDBJ databases">
        <title>Croceimicrobium hydrocarbonivorans gen. nov., sp. nov., a novel marine bacterium isolated from a bacterial consortium that degrades polyethylene terephthalate.</title>
        <authorList>
            <person name="Liu R."/>
        </authorList>
    </citation>
    <scope>NUCLEOTIDE SEQUENCE [LARGE SCALE GENOMIC DNA]</scope>
    <source>
        <strain evidence="1 2">A20-9</strain>
    </source>
</reference>